<reference evidence="2" key="1">
    <citation type="submission" date="2013-10" db="EMBL/GenBank/DDBJ databases">
        <title>Genome sequencing of Onchocerca volvulus.</title>
        <authorList>
            <person name="Cotton J."/>
            <person name="Tsai J."/>
            <person name="Stanley E."/>
            <person name="Tracey A."/>
            <person name="Holroyd N."/>
            <person name="Lustigman S."/>
            <person name="Berriman M."/>
        </authorList>
    </citation>
    <scope>NUCLEOTIDE SEQUENCE</scope>
</reference>
<reference evidence="1" key="2">
    <citation type="submission" date="2022-06" db="UniProtKB">
        <authorList>
            <consortium name="EnsemblMetazoa"/>
        </authorList>
    </citation>
    <scope>IDENTIFICATION</scope>
</reference>
<dbReference type="EMBL" id="CMVM020000345">
    <property type="status" value="NOT_ANNOTATED_CDS"/>
    <property type="molecule type" value="Genomic_DNA"/>
</dbReference>
<name>A0A8R1XNM2_ONCVO</name>
<accession>A0A8R1XNM2</accession>
<evidence type="ECO:0000313" key="2">
    <source>
        <dbReference type="Proteomes" id="UP000024404"/>
    </source>
</evidence>
<proteinExistence type="predicted"/>
<dbReference type="EnsemblMetazoa" id="OVOC10810.1">
    <property type="protein sequence ID" value="OVOC10810.1"/>
    <property type="gene ID" value="WBGene00247619"/>
</dbReference>
<protein>
    <submittedName>
        <fullName evidence="1">Uncharacterized protein</fullName>
    </submittedName>
</protein>
<dbReference type="AlphaFoldDB" id="A0A8R1XNM2"/>
<organism evidence="1 2">
    <name type="scientific">Onchocerca volvulus</name>
    <dbReference type="NCBI Taxonomy" id="6282"/>
    <lineage>
        <taxon>Eukaryota</taxon>
        <taxon>Metazoa</taxon>
        <taxon>Ecdysozoa</taxon>
        <taxon>Nematoda</taxon>
        <taxon>Chromadorea</taxon>
        <taxon>Rhabditida</taxon>
        <taxon>Spirurina</taxon>
        <taxon>Spiruromorpha</taxon>
        <taxon>Filarioidea</taxon>
        <taxon>Onchocercidae</taxon>
        <taxon>Onchocerca</taxon>
    </lineage>
</organism>
<keyword evidence="2" id="KW-1185">Reference proteome</keyword>
<dbReference type="Proteomes" id="UP000024404">
    <property type="component" value="Unassembled WGS sequence"/>
</dbReference>
<evidence type="ECO:0000313" key="1">
    <source>
        <dbReference type="EnsemblMetazoa" id="OVOC10810.1"/>
    </source>
</evidence>
<sequence>MAQIYIATLIDVIDDTQNKAFSAAQELHVSPARLEAIDSFERDFRQVSGREESSQTI</sequence>